<feature type="transmembrane region" description="Helical" evidence="1">
    <location>
        <begin position="29"/>
        <end position="46"/>
    </location>
</feature>
<dbReference type="EMBL" id="CP048635">
    <property type="protein sequence ID" value="QIB39635.1"/>
    <property type="molecule type" value="Genomic_DNA"/>
</dbReference>
<gene>
    <name evidence="2" type="ORF">G3A56_20880</name>
</gene>
<reference evidence="2 3" key="1">
    <citation type="submission" date="2020-02" db="EMBL/GenBank/DDBJ databases">
        <title>Plant-Promoting Endophytic Bacterium Rhizobium oryzihabitans sp. nov., Isolated from the Root of Rice.</title>
        <authorList>
            <person name="zhao J."/>
            <person name="Zhang G."/>
        </authorList>
    </citation>
    <scope>NUCLEOTIDE SEQUENCE [LARGE SCALE GENOMIC DNA]</scope>
    <source>
        <strain evidence="2 3">M15</strain>
    </source>
</reference>
<dbReference type="KEGG" id="roy:G3A56_20880"/>
<dbReference type="Proteomes" id="UP000464865">
    <property type="component" value="Chromosome M15-12"/>
</dbReference>
<keyword evidence="3" id="KW-1185">Reference proteome</keyword>
<keyword evidence="1" id="KW-0472">Membrane</keyword>
<feature type="transmembrane region" description="Helical" evidence="1">
    <location>
        <begin position="7"/>
        <end position="23"/>
    </location>
</feature>
<name>A0A7L5BLK2_9HYPH</name>
<dbReference type="RefSeq" id="WP_164056741.1">
    <property type="nucleotide sequence ID" value="NZ_CP048635.1"/>
</dbReference>
<dbReference type="AlphaFoldDB" id="A0A7L5BLK2"/>
<evidence type="ECO:0000313" key="2">
    <source>
        <dbReference type="EMBL" id="QIB39635.1"/>
    </source>
</evidence>
<evidence type="ECO:0000313" key="3">
    <source>
        <dbReference type="Proteomes" id="UP000464865"/>
    </source>
</evidence>
<keyword evidence="1" id="KW-1133">Transmembrane helix</keyword>
<sequence length="52" mass="5662">MRILHQLVSLMIAVAVPTVIHWTSGETGFEFIVLGAAFGFATWYWGPTGAPL</sequence>
<keyword evidence="1" id="KW-0812">Transmembrane</keyword>
<organism evidence="2 3">
    <name type="scientific">Rhizobium oryzihabitans</name>
    <dbReference type="NCBI Taxonomy" id="2267833"/>
    <lineage>
        <taxon>Bacteria</taxon>
        <taxon>Pseudomonadati</taxon>
        <taxon>Pseudomonadota</taxon>
        <taxon>Alphaproteobacteria</taxon>
        <taxon>Hyphomicrobiales</taxon>
        <taxon>Rhizobiaceae</taxon>
        <taxon>Rhizobium/Agrobacterium group</taxon>
        <taxon>Rhizobium</taxon>
    </lineage>
</organism>
<accession>A0A7L5BLK2</accession>
<protein>
    <submittedName>
        <fullName evidence="2">Uncharacterized protein</fullName>
    </submittedName>
</protein>
<proteinExistence type="predicted"/>
<evidence type="ECO:0000256" key="1">
    <source>
        <dbReference type="SAM" id="Phobius"/>
    </source>
</evidence>